<accession>A0AAX6MR09</accession>
<sequence length="142" mass="15324">MSTPTTSPLRSLFLVEGLMKLAGGLVFIVSPQTPLSVAVAAPIPPSALLLSRLLGTQTFTLGISMLLASAKTPKAASSRRIVYWTVFARDATLVVVLALQLWFGDNADALGFSPKGLRTWLAELMPFCLGHLWVLTAKSHWF</sequence>
<dbReference type="EMBL" id="JBANMG010000003">
    <property type="protein sequence ID" value="KAK6955055.1"/>
    <property type="molecule type" value="Genomic_DNA"/>
</dbReference>
<gene>
    <name evidence="2" type="ORF">Daesc_002685</name>
</gene>
<feature type="transmembrane region" description="Helical" evidence="1">
    <location>
        <begin position="119"/>
        <end position="137"/>
    </location>
</feature>
<proteinExistence type="predicted"/>
<feature type="transmembrane region" description="Helical" evidence="1">
    <location>
        <begin position="49"/>
        <end position="69"/>
    </location>
</feature>
<evidence type="ECO:0000256" key="1">
    <source>
        <dbReference type="SAM" id="Phobius"/>
    </source>
</evidence>
<comment type="caution">
    <text evidence="2">The sequence shown here is derived from an EMBL/GenBank/DDBJ whole genome shotgun (WGS) entry which is preliminary data.</text>
</comment>
<dbReference type="AlphaFoldDB" id="A0AAX6MR09"/>
<keyword evidence="3" id="KW-1185">Reference proteome</keyword>
<protein>
    <submittedName>
        <fullName evidence="2">Uncharacterized protein</fullName>
    </submittedName>
</protein>
<evidence type="ECO:0000313" key="2">
    <source>
        <dbReference type="EMBL" id="KAK6955055.1"/>
    </source>
</evidence>
<organism evidence="2 3">
    <name type="scientific">Daldinia eschscholtzii</name>
    <dbReference type="NCBI Taxonomy" id="292717"/>
    <lineage>
        <taxon>Eukaryota</taxon>
        <taxon>Fungi</taxon>
        <taxon>Dikarya</taxon>
        <taxon>Ascomycota</taxon>
        <taxon>Pezizomycotina</taxon>
        <taxon>Sordariomycetes</taxon>
        <taxon>Xylariomycetidae</taxon>
        <taxon>Xylariales</taxon>
        <taxon>Hypoxylaceae</taxon>
        <taxon>Daldinia</taxon>
    </lineage>
</organism>
<reference evidence="2 3" key="1">
    <citation type="journal article" date="2024" name="Front Chem Biol">
        <title>Unveiling the potential of Daldinia eschscholtzii MFLUCC 19-0629 through bioactivity and bioinformatics studies for enhanced sustainable agriculture production.</title>
        <authorList>
            <person name="Brooks S."/>
            <person name="Weaver J.A."/>
            <person name="Klomchit A."/>
            <person name="Alharthi S.A."/>
            <person name="Onlamun T."/>
            <person name="Nurani R."/>
            <person name="Vong T.K."/>
            <person name="Alberti F."/>
            <person name="Greco C."/>
        </authorList>
    </citation>
    <scope>NUCLEOTIDE SEQUENCE [LARGE SCALE GENOMIC DNA]</scope>
    <source>
        <strain evidence="2">MFLUCC 19-0629</strain>
    </source>
</reference>
<keyword evidence="1" id="KW-0812">Transmembrane</keyword>
<keyword evidence="1" id="KW-1133">Transmembrane helix</keyword>
<keyword evidence="1" id="KW-0472">Membrane</keyword>
<dbReference type="Proteomes" id="UP001369815">
    <property type="component" value="Unassembled WGS sequence"/>
</dbReference>
<evidence type="ECO:0000313" key="3">
    <source>
        <dbReference type="Proteomes" id="UP001369815"/>
    </source>
</evidence>
<feature type="transmembrane region" description="Helical" evidence="1">
    <location>
        <begin position="81"/>
        <end position="103"/>
    </location>
</feature>
<name>A0AAX6MR09_9PEZI</name>